<organism evidence="10 11">
    <name type="scientific">Burkholderia pseudomallei (strain 1710b)</name>
    <dbReference type="NCBI Taxonomy" id="320372"/>
    <lineage>
        <taxon>Bacteria</taxon>
        <taxon>Pseudomonadati</taxon>
        <taxon>Pseudomonadota</taxon>
        <taxon>Betaproteobacteria</taxon>
        <taxon>Burkholderiales</taxon>
        <taxon>Burkholderiaceae</taxon>
        <taxon>Burkholderia</taxon>
        <taxon>pseudomallei group</taxon>
    </lineage>
</organism>
<dbReference type="GO" id="GO:0008835">
    <property type="term" value="F:diaminohydroxyphosphoribosylaminopyrimidine deaminase activity"/>
    <property type="evidence" value="ECO:0007669"/>
    <property type="project" value="UniProtKB-EC"/>
</dbReference>
<sequence>MAAISATSTRWVFASWSRDERRIERRPARTASVDATRPRGASGAGGARAALDRADGPPTMSAFSDIDRTHMAHALRLAEQGLYTTHPNPRVGCVIARGARTLGAGWHRRAGEPHAEVHALREAGERARGATAYVTLEPCAHFGRTPPCANALVAAGVARVVIAARDPFEQVAGRGAARLADAGIVVEQGLLAAQARELNIGFFSRIERGRPWTRATLGLPIDAPPALDSAELAALDAALSEARDDLRHWRARSSLVLERAPDAGRAVGCNAAAPRYVVSARDCAALGAASAACAPADGVPTLALHRDDNSASACEDAHGIGHRARRVDRVDHADARPAGAPSASASDTDAGLPLPDAFARLARQGVNELLVDADLALCDALFGSDLADELLLYAHPARRDAPVSASRLAAAIDDVARRWGLRPLERLAIGRGERILLRRARGPEPRQGEPGVIP</sequence>
<name>Q3JMF9_BURP1</name>
<dbReference type="UniPathway" id="UPA00275">
    <property type="reaction ID" value="UER00401"/>
</dbReference>
<dbReference type="CDD" id="cd01284">
    <property type="entry name" value="Riboflavin_deaminase-reductase"/>
    <property type="match status" value="1"/>
</dbReference>
<dbReference type="InterPro" id="IPR016193">
    <property type="entry name" value="Cytidine_deaminase-like"/>
</dbReference>
<dbReference type="SUPFAM" id="SSF53927">
    <property type="entry name" value="Cytidine deaminase-like"/>
    <property type="match status" value="1"/>
</dbReference>
<dbReference type="GO" id="GO:0016491">
    <property type="term" value="F:oxidoreductase activity"/>
    <property type="evidence" value="ECO:0007669"/>
    <property type="project" value="UniProtKB-KW"/>
</dbReference>
<evidence type="ECO:0000313" key="10">
    <source>
        <dbReference type="EMBL" id="ABA53486.1"/>
    </source>
</evidence>
<dbReference type="PROSITE" id="PS51747">
    <property type="entry name" value="CYT_DCMP_DEAMINASES_2"/>
    <property type="match status" value="1"/>
</dbReference>
<dbReference type="Gene3D" id="3.40.430.10">
    <property type="entry name" value="Dihydrofolate Reductase, subunit A"/>
    <property type="match status" value="1"/>
</dbReference>
<comment type="pathway">
    <text evidence="2">Cofactor biosynthesis; riboflavin biosynthesis; 5-amino-6-(D-ribitylamino)uracil from GTP: step 2/4.</text>
</comment>
<proteinExistence type="predicted"/>
<dbReference type="EMBL" id="CP000125">
    <property type="protein sequence ID" value="ABA53486.1"/>
    <property type="molecule type" value="Genomic_DNA"/>
</dbReference>
<dbReference type="NCBIfam" id="TIGR00326">
    <property type="entry name" value="eubact_ribD"/>
    <property type="match status" value="1"/>
</dbReference>
<keyword evidence="6 10" id="KW-0378">Hydrolase</keyword>
<dbReference type="EC" id="3.5.4.26" evidence="3"/>
<feature type="domain" description="CMP/dCMP-type deaminase" evidence="9">
    <location>
        <begin position="65"/>
        <end position="187"/>
    </location>
</feature>
<reference evidence="10 11" key="1">
    <citation type="submission" date="2005-09" db="EMBL/GenBank/DDBJ databases">
        <authorList>
            <person name="Woods D.E."/>
            <person name="Nierman W.C."/>
        </authorList>
    </citation>
    <scope>NUCLEOTIDE SEQUENCE [LARGE SCALE GENOMIC DNA]</scope>
    <source>
        <strain evidence="10 11">1710b</strain>
    </source>
</reference>
<gene>
    <name evidence="10" type="primary">ribD</name>
    <name evidence="10" type="ordered locus">BURPS1710b_A0085</name>
</gene>
<dbReference type="GO" id="GO:0009231">
    <property type="term" value="P:riboflavin biosynthetic process"/>
    <property type="evidence" value="ECO:0007669"/>
    <property type="project" value="UniProtKB-UniPathway"/>
</dbReference>
<keyword evidence="7" id="KW-0862">Zinc</keyword>
<keyword evidence="10" id="KW-0560">Oxidoreductase</keyword>
<comment type="cofactor">
    <cofactor evidence="1">
        <name>Zn(2+)</name>
        <dbReference type="ChEBI" id="CHEBI:29105"/>
    </cofactor>
</comment>
<dbReference type="FunFam" id="3.40.140.10:FF:000025">
    <property type="entry name" value="Riboflavin biosynthesis protein RibD"/>
    <property type="match status" value="1"/>
</dbReference>
<feature type="region of interest" description="Disordered" evidence="8">
    <location>
        <begin position="326"/>
        <end position="349"/>
    </location>
</feature>
<dbReference type="PROSITE" id="PS00903">
    <property type="entry name" value="CYT_DCMP_DEAMINASES_1"/>
    <property type="match status" value="1"/>
</dbReference>
<evidence type="ECO:0000259" key="9">
    <source>
        <dbReference type="PROSITE" id="PS51747"/>
    </source>
</evidence>
<protein>
    <recommendedName>
        <fullName evidence="3">diaminohydroxyphosphoribosylaminopyrimidine deaminase</fullName>
        <ecNumber evidence="3">3.5.4.26</ecNumber>
    </recommendedName>
</protein>
<dbReference type="HOGENOM" id="CLU_036590_0_0_4"/>
<dbReference type="Proteomes" id="UP000002700">
    <property type="component" value="Chromosome II"/>
</dbReference>
<evidence type="ECO:0000256" key="2">
    <source>
        <dbReference type="ARBA" id="ARBA00004882"/>
    </source>
</evidence>
<dbReference type="InterPro" id="IPR016192">
    <property type="entry name" value="APOBEC/CMP_deaminase_Zn-bd"/>
</dbReference>
<dbReference type="Pfam" id="PF00383">
    <property type="entry name" value="dCMP_cyt_deam_1"/>
    <property type="match status" value="1"/>
</dbReference>
<evidence type="ECO:0000256" key="6">
    <source>
        <dbReference type="ARBA" id="ARBA00022801"/>
    </source>
</evidence>
<evidence type="ECO:0000256" key="7">
    <source>
        <dbReference type="ARBA" id="ARBA00022833"/>
    </source>
</evidence>
<dbReference type="Gene3D" id="3.40.140.10">
    <property type="entry name" value="Cytidine Deaminase, domain 2"/>
    <property type="match status" value="1"/>
</dbReference>
<dbReference type="PANTHER" id="PTHR11079">
    <property type="entry name" value="CYTOSINE DEAMINASE FAMILY MEMBER"/>
    <property type="match status" value="1"/>
</dbReference>
<dbReference type="AlphaFoldDB" id="Q3JMF9"/>
<evidence type="ECO:0000256" key="8">
    <source>
        <dbReference type="SAM" id="MobiDB-lite"/>
    </source>
</evidence>
<dbReference type="GO" id="GO:0008270">
    <property type="term" value="F:zinc ion binding"/>
    <property type="evidence" value="ECO:0007669"/>
    <property type="project" value="InterPro"/>
</dbReference>
<evidence type="ECO:0000256" key="1">
    <source>
        <dbReference type="ARBA" id="ARBA00001947"/>
    </source>
</evidence>
<evidence type="ECO:0000256" key="4">
    <source>
        <dbReference type="ARBA" id="ARBA00022619"/>
    </source>
</evidence>
<feature type="compositionally biased region" description="Low complexity" evidence="8">
    <location>
        <begin position="336"/>
        <end position="349"/>
    </location>
</feature>
<dbReference type="SUPFAM" id="SSF53597">
    <property type="entry name" value="Dihydrofolate reductase-like"/>
    <property type="match status" value="1"/>
</dbReference>
<accession>Q3JMF9</accession>
<keyword evidence="5" id="KW-0479">Metal-binding</keyword>
<dbReference type="InterPro" id="IPR002125">
    <property type="entry name" value="CMP_dCMP_dom"/>
</dbReference>
<evidence type="ECO:0000313" key="11">
    <source>
        <dbReference type="Proteomes" id="UP000002700"/>
    </source>
</evidence>
<keyword evidence="4" id="KW-0686">Riboflavin biosynthesis</keyword>
<dbReference type="InterPro" id="IPR004794">
    <property type="entry name" value="Eubact_RibD"/>
</dbReference>
<dbReference type="InterPro" id="IPR024072">
    <property type="entry name" value="DHFR-like_dom_sf"/>
</dbReference>
<feature type="region of interest" description="Disordered" evidence="8">
    <location>
        <begin position="24"/>
        <end position="57"/>
    </location>
</feature>
<evidence type="ECO:0000256" key="3">
    <source>
        <dbReference type="ARBA" id="ARBA00012766"/>
    </source>
</evidence>
<dbReference type="KEGG" id="bpm:BURPS1710b_A0085"/>
<dbReference type="PANTHER" id="PTHR11079:SF162">
    <property type="entry name" value="RIBOFLAVIN BIOSYNTHESIS PROTEIN PYRD, CHLOROPLASTIC"/>
    <property type="match status" value="1"/>
</dbReference>
<evidence type="ECO:0000256" key="5">
    <source>
        <dbReference type="ARBA" id="ARBA00022723"/>
    </source>
</evidence>
<dbReference type="EnsemblBacteria" id="ABA53486">
    <property type="protein sequence ID" value="ABA53486"/>
    <property type="gene ID" value="BURPS1710b_A0085"/>
</dbReference>